<evidence type="ECO:0008006" key="3">
    <source>
        <dbReference type="Google" id="ProtNLM"/>
    </source>
</evidence>
<accession>A0ABT0TGR2</accession>
<reference evidence="1 2" key="1">
    <citation type="submission" date="2022-05" db="EMBL/GenBank/DDBJ databases">
        <title>Flavobacterium sp., isolated from activated sludge.</title>
        <authorList>
            <person name="Ran Q."/>
        </authorList>
    </citation>
    <scope>NUCLEOTIDE SEQUENCE [LARGE SCALE GENOMIC DNA]</scope>
    <source>
        <strain evidence="1 2">HXWNR69</strain>
    </source>
</reference>
<protein>
    <recommendedName>
        <fullName evidence="3">Immunity protein 26</fullName>
    </recommendedName>
</protein>
<evidence type="ECO:0000313" key="1">
    <source>
        <dbReference type="EMBL" id="MCL9769590.1"/>
    </source>
</evidence>
<dbReference type="Proteomes" id="UP001203342">
    <property type="component" value="Unassembled WGS sequence"/>
</dbReference>
<keyword evidence="2" id="KW-1185">Reference proteome</keyword>
<organism evidence="1 2">
    <name type="scientific">Flavobacterium fragile</name>
    <dbReference type="NCBI Taxonomy" id="2949085"/>
    <lineage>
        <taxon>Bacteria</taxon>
        <taxon>Pseudomonadati</taxon>
        <taxon>Bacteroidota</taxon>
        <taxon>Flavobacteriia</taxon>
        <taxon>Flavobacteriales</taxon>
        <taxon>Flavobacteriaceae</taxon>
        <taxon>Flavobacterium</taxon>
    </lineage>
</organism>
<sequence>MRIKIGDVFSVNISESEKKFFQYIAVDSTQLNSDVIRSFNRKYLLNEIVEIESILDGEIDFYAHCVIKLGLKMKLWEKVGNSNKTGELQNILFRGSRDSGCKPGEQIKFSTDWYVWKINDKDFTFVGKLEGDNIKAELGLVVNPYDVIERMRTGNFSFFYPDYE</sequence>
<proteinExistence type="predicted"/>
<comment type="caution">
    <text evidence="1">The sequence shown here is derived from an EMBL/GenBank/DDBJ whole genome shotgun (WGS) entry which is preliminary data.</text>
</comment>
<name>A0ABT0TGR2_9FLAO</name>
<gene>
    <name evidence="1" type="ORF">NAT47_04085</name>
</gene>
<dbReference type="RefSeq" id="WP_250580540.1">
    <property type="nucleotide sequence ID" value="NZ_JAMLJN010000002.1"/>
</dbReference>
<evidence type="ECO:0000313" key="2">
    <source>
        <dbReference type="Proteomes" id="UP001203342"/>
    </source>
</evidence>
<dbReference type="EMBL" id="JAMLJN010000002">
    <property type="protein sequence ID" value="MCL9769590.1"/>
    <property type="molecule type" value="Genomic_DNA"/>
</dbReference>